<organism evidence="3 4">
    <name type="scientific">Cyprinus carpio carpio</name>
    <dbReference type="NCBI Taxonomy" id="630221"/>
    <lineage>
        <taxon>Eukaryota</taxon>
        <taxon>Metazoa</taxon>
        <taxon>Chordata</taxon>
        <taxon>Craniata</taxon>
        <taxon>Vertebrata</taxon>
        <taxon>Euteleostomi</taxon>
        <taxon>Actinopterygii</taxon>
        <taxon>Neopterygii</taxon>
        <taxon>Teleostei</taxon>
        <taxon>Ostariophysi</taxon>
        <taxon>Cypriniformes</taxon>
        <taxon>Cyprinidae</taxon>
        <taxon>Cyprininae</taxon>
        <taxon>Cyprinus</taxon>
    </lineage>
</organism>
<sequence>YISSILLLQMHQSILLVSESPLLPQCTSCCTMYHCSLCPALKPTTLKNIKQHWEVHLKKAIVFQGRLRRCHLACRTEAHYHCPNCSSTVLRRYVMEAHLQICSSLDVPRPSLASQPSKTPPALVPVSTTTPAPVPLSAKTGSQSSKNKNVIKCPHCSVTVLKKNLVIHINRKHTDHSKDITMKSHLSSVCIDSSNGLSAVQRSGHGFSVPVHVQRKTWGKAHYVRCDLEECRSPEWTHAAHVPFSVLVALGKSQEQITLSVHEPSIHHYSRLGRVMVSYNSSAGTWHCPCAKPRMSCPHKNIAKWHLFQTNKSLFTTEKATKLKIPGNLQEAAAKSKTFPSRYLPVEMTCMICDGEIALDEPALITAKAKIVTMESVIDDISAYTRRCLGCNMIYRYKEWQDGLHNFDDHVLLSLELCLYLRHSLQNHISVSRAIDTLEGLRGVKYPNRDTILHGYCHFEALTDTDYIYSCVNCGYHPPEVIMDLHKKGVFSMSVSDLKEPPPEFRGEVDIDDFWKSVNLEMIGRGFVPSKCQTKNPFAVQPSYSRWAPWIGHKTRMDHTVLNTEFAKVTTAKVTSAEAQMMNVSEDRLVDELMKQKVGVVRKLCKACNIDSKGSRMDLISRLRAEMQNRQSYDKMFQKIWGASGGWSVILCPHGVVYSIKFNLRAESPRDFAHLLLSWKHIPNVSIYDFARGLATHGNLRVPTDIPFHPHEGRLAEPTPESISSAKQGKLKVSRPWLFEKTDNSSSKGHPITGSSEHYVLYDKLHESNTKDPQDVLRRISLVPELQGWLNSQIAEQFFASLRKNNYFLNNMAPSTHIFIMRNIVHHKNTSTNQKLLEKDFGYFFLVTFNGVFFFFCLYANTFVLIYTVNCGRQCEVFTKCENIAACRGSWTLGSHPAQKELLNYILDIERPGNELIVRTANTVLTRADFWTLGLNRDMESTVRSWLFYINIYIVDLYVVPTWLPPNNCDPFLSLPDDAHLKDTLVIPVWTPGLYQLCVLKPVQKEILFLDSKCYETPLGFGAQRYKALLRSLDEFI</sequence>
<dbReference type="Pfam" id="PF18717">
    <property type="entry name" value="CxC4"/>
    <property type="match status" value="1"/>
</dbReference>
<keyword evidence="4" id="KW-1185">Reference proteome</keyword>
<keyword evidence="1" id="KW-1133">Transmembrane helix</keyword>
<keyword evidence="1" id="KW-0812">Transmembrane</keyword>
<dbReference type="Ensembl" id="ENSCCRT00000128342.1">
    <property type="protein sequence ID" value="ENSCCRP00000107464.1"/>
    <property type="gene ID" value="ENSCCRG00000066016.1"/>
</dbReference>
<dbReference type="InterPro" id="IPR039598">
    <property type="entry name" value="HMGXB3"/>
</dbReference>
<accession>A0A9J7XJ35</accession>
<dbReference type="InterPro" id="IPR040648">
    <property type="entry name" value="HMGXB3_CxC4"/>
</dbReference>
<name>A0A9J7XJ35_CYPCA</name>
<keyword evidence="1" id="KW-0472">Membrane</keyword>
<feature type="domain" description="HMG" evidence="2">
    <location>
        <begin position="336"/>
        <end position="435"/>
    </location>
</feature>
<evidence type="ECO:0000313" key="4">
    <source>
        <dbReference type="Proteomes" id="UP001108240"/>
    </source>
</evidence>
<reference evidence="3" key="2">
    <citation type="submission" date="2025-09" db="UniProtKB">
        <authorList>
            <consortium name="Ensembl"/>
        </authorList>
    </citation>
    <scope>IDENTIFICATION</scope>
</reference>
<dbReference type="Proteomes" id="UP001108240">
    <property type="component" value="Unplaced"/>
</dbReference>
<dbReference type="PANTHER" id="PTHR17609">
    <property type="entry name" value="HMG DOMAIN-CONTAINING PROTEIN 3"/>
    <property type="match status" value="1"/>
</dbReference>
<feature type="transmembrane region" description="Helical" evidence="1">
    <location>
        <begin position="841"/>
        <end position="867"/>
    </location>
</feature>
<dbReference type="GeneTree" id="ENSGT00390000006983"/>
<protein>
    <recommendedName>
        <fullName evidence="2">HMG domain-containing protein</fullName>
    </recommendedName>
</protein>
<evidence type="ECO:0000256" key="1">
    <source>
        <dbReference type="SAM" id="Phobius"/>
    </source>
</evidence>
<proteinExistence type="predicted"/>
<dbReference type="PANTHER" id="PTHR17609:SF3">
    <property type="entry name" value="SAP DOMAIN-CONTAINING PROTEIN"/>
    <property type="match status" value="1"/>
</dbReference>
<feature type="transmembrane region" description="Helical" evidence="1">
    <location>
        <begin position="946"/>
        <end position="964"/>
    </location>
</feature>
<dbReference type="OMA" id="CPHKNIA"/>
<dbReference type="AlphaFoldDB" id="A0A9J7XJ35"/>
<evidence type="ECO:0000259" key="2">
    <source>
        <dbReference type="Pfam" id="PF18717"/>
    </source>
</evidence>
<evidence type="ECO:0000313" key="3">
    <source>
        <dbReference type="Ensembl" id="ENSCCRP00000107464.1"/>
    </source>
</evidence>
<reference evidence="3" key="1">
    <citation type="submission" date="2025-08" db="UniProtKB">
        <authorList>
            <consortium name="Ensembl"/>
        </authorList>
    </citation>
    <scope>IDENTIFICATION</scope>
</reference>